<dbReference type="OrthoDB" id="6154955at2759"/>
<organism evidence="6 7">
    <name type="scientific">Lingula anatina</name>
    <name type="common">Brachiopod</name>
    <name type="synonym">Lingula unguis</name>
    <dbReference type="NCBI Taxonomy" id="7574"/>
    <lineage>
        <taxon>Eukaryota</taxon>
        <taxon>Metazoa</taxon>
        <taxon>Spiralia</taxon>
        <taxon>Lophotrochozoa</taxon>
        <taxon>Brachiopoda</taxon>
        <taxon>Linguliformea</taxon>
        <taxon>Lingulata</taxon>
        <taxon>Lingulida</taxon>
        <taxon>Linguloidea</taxon>
        <taxon>Lingulidae</taxon>
        <taxon>Lingula</taxon>
    </lineage>
</organism>
<dbReference type="GO" id="GO:0004435">
    <property type="term" value="F:phosphatidylinositol-4,5-bisphosphate phospholipase C activity"/>
    <property type="evidence" value="ECO:0007669"/>
    <property type="project" value="InterPro"/>
</dbReference>
<feature type="domain" description="PI-PLC Y-box" evidence="4">
    <location>
        <begin position="112"/>
        <end position="184"/>
    </location>
</feature>
<evidence type="ECO:0000313" key="7">
    <source>
        <dbReference type="RefSeq" id="XP_013398186.1"/>
    </source>
</evidence>
<dbReference type="KEGG" id="lak:106164726"/>
<dbReference type="InterPro" id="IPR001073">
    <property type="entry name" value="C1q_dom"/>
</dbReference>
<name>A0A1S3IJY7_LINAN</name>
<keyword evidence="2" id="KW-0964">Secreted</keyword>
<protein>
    <submittedName>
        <fullName evidence="7">Complement C1q tumor necrosis factor-related protein 6</fullName>
    </submittedName>
</protein>
<dbReference type="InParanoid" id="A0A1S3IJY7"/>
<dbReference type="AlphaFoldDB" id="A0A1S3IJY7"/>
<feature type="domain" description="C1q" evidence="5">
    <location>
        <begin position="50"/>
        <end position="187"/>
    </location>
</feature>
<dbReference type="InterPro" id="IPR050392">
    <property type="entry name" value="Collagen/C1q_domain"/>
</dbReference>
<accession>A0A1S3IJY7</accession>
<dbReference type="GO" id="GO:0035556">
    <property type="term" value="P:intracellular signal transduction"/>
    <property type="evidence" value="ECO:0007669"/>
    <property type="project" value="InterPro"/>
</dbReference>
<keyword evidence="6" id="KW-1185">Reference proteome</keyword>
<dbReference type="GeneID" id="106164726"/>
<gene>
    <name evidence="7" type="primary">LOC106164726</name>
</gene>
<dbReference type="GO" id="GO:0006629">
    <property type="term" value="P:lipid metabolic process"/>
    <property type="evidence" value="ECO:0007669"/>
    <property type="project" value="InterPro"/>
</dbReference>
<dbReference type="Pfam" id="PF00386">
    <property type="entry name" value="C1q"/>
    <property type="match status" value="1"/>
</dbReference>
<dbReference type="PROSITE" id="PS50008">
    <property type="entry name" value="PIPLC_Y_DOMAIN"/>
    <property type="match status" value="1"/>
</dbReference>
<proteinExistence type="predicted"/>
<dbReference type="RefSeq" id="XP_013398186.1">
    <property type="nucleotide sequence ID" value="XM_013542732.2"/>
</dbReference>
<dbReference type="GO" id="GO:0005576">
    <property type="term" value="C:extracellular region"/>
    <property type="evidence" value="ECO:0007669"/>
    <property type="project" value="UniProtKB-SubCell"/>
</dbReference>
<dbReference type="InterPro" id="IPR008983">
    <property type="entry name" value="Tumour_necrosis_fac-like_dom"/>
</dbReference>
<evidence type="ECO:0000256" key="3">
    <source>
        <dbReference type="ARBA" id="ARBA00023119"/>
    </source>
</evidence>
<dbReference type="InterPro" id="IPR001711">
    <property type="entry name" value="PLipase_C_Pinositol-sp_Y"/>
</dbReference>
<sequence>MFPNYSSVLFFGNKWRYRPTMKVTALYLLAATVAMVVFCVEGQEVSKCAVSYRHVAFSAGRSTDLQATGKPAIIIYDAVILNEGHAYDEATGIFTAPMSGVFVFHFHAINYHTKRLYLWLVHNGKRINSGYAHPTQHYATGSNSAALHLTEGDRVWIELENGYGLHNHPGENHSTFTGYLLYPENSGLQLIATG</sequence>
<dbReference type="Proteomes" id="UP000085678">
    <property type="component" value="Unplaced"/>
</dbReference>
<reference evidence="7" key="1">
    <citation type="submission" date="2025-08" db="UniProtKB">
        <authorList>
            <consortium name="RefSeq"/>
        </authorList>
    </citation>
    <scope>IDENTIFICATION</scope>
    <source>
        <tissue evidence="7">Gonads</tissue>
    </source>
</reference>
<dbReference type="PROSITE" id="PS50871">
    <property type="entry name" value="C1Q"/>
    <property type="match status" value="1"/>
</dbReference>
<keyword evidence="3" id="KW-0176">Collagen</keyword>
<evidence type="ECO:0000259" key="4">
    <source>
        <dbReference type="PROSITE" id="PS50008"/>
    </source>
</evidence>
<evidence type="ECO:0000313" key="6">
    <source>
        <dbReference type="Proteomes" id="UP000085678"/>
    </source>
</evidence>
<dbReference type="SMART" id="SM00110">
    <property type="entry name" value="C1Q"/>
    <property type="match status" value="1"/>
</dbReference>
<dbReference type="PANTHER" id="PTHR15427:SF52">
    <property type="entry name" value="C1Q DOMAIN-CONTAINING PROTEIN"/>
    <property type="match status" value="1"/>
</dbReference>
<evidence type="ECO:0000259" key="5">
    <source>
        <dbReference type="PROSITE" id="PS50871"/>
    </source>
</evidence>
<dbReference type="SUPFAM" id="SSF49842">
    <property type="entry name" value="TNF-like"/>
    <property type="match status" value="1"/>
</dbReference>
<dbReference type="Gene3D" id="2.60.120.40">
    <property type="match status" value="1"/>
</dbReference>
<dbReference type="PANTHER" id="PTHR15427">
    <property type="entry name" value="EMILIN ELASTIN MICROFIBRIL INTERFACE-LOCATED PROTEIN ELASTIN MICROFIBRIL INTERFACER"/>
    <property type="match status" value="1"/>
</dbReference>
<evidence type="ECO:0000256" key="2">
    <source>
        <dbReference type="ARBA" id="ARBA00022525"/>
    </source>
</evidence>
<dbReference type="PRINTS" id="PR00007">
    <property type="entry name" value="COMPLEMNTC1Q"/>
</dbReference>
<comment type="subcellular location">
    <subcellularLocation>
        <location evidence="1">Secreted</location>
    </subcellularLocation>
</comment>
<evidence type="ECO:0000256" key="1">
    <source>
        <dbReference type="ARBA" id="ARBA00004613"/>
    </source>
</evidence>